<proteinExistence type="predicted"/>
<gene>
    <name evidence="1" type="ORF">g.37731</name>
</gene>
<name>A0A146KZG8_LYGHE</name>
<accession>A0A146KZG8</accession>
<dbReference type="AlphaFoldDB" id="A0A146KZG8"/>
<evidence type="ECO:0000313" key="1">
    <source>
        <dbReference type="EMBL" id="JAQ00935.1"/>
    </source>
</evidence>
<organism evidence="1">
    <name type="scientific">Lygus hesperus</name>
    <name type="common">Western plant bug</name>
    <dbReference type="NCBI Taxonomy" id="30085"/>
    <lineage>
        <taxon>Eukaryota</taxon>
        <taxon>Metazoa</taxon>
        <taxon>Ecdysozoa</taxon>
        <taxon>Arthropoda</taxon>
        <taxon>Hexapoda</taxon>
        <taxon>Insecta</taxon>
        <taxon>Pterygota</taxon>
        <taxon>Neoptera</taxon>
        <taxon>Paraneoptera</taxon>
        <taxon>Hemiptera</taxon>
        <taxon>Heteroptera</taxon>
        <taxon>Panheteroptera</taxon>
        <taxon>Cimicomorpha</taxon>
        <taxon>Miridae</taxon>
        <taxon>Mirini</taxon>
        <taxon>Lygus</taxon>
    </lineage>
</organism>
<dbReference type="EMBL" id="GDHC01017694">
    <property type="protein sequence ID" value="JAQ00935.1"/>
    <property type="molecule type" value="Transcribed_RNA"/>
</dbReference>
<protein>
    <submittedName>
        <fullName evidence="1">Uncharacterized protein</fullName>
    </submittedName>
</protein>
<sequence>ASLSTVESYCQCCILTEHFEGKTWRRLLRAEVTEHQENTIKNSSVVTNSCYLTEQLPIHSSFCFMFDFSILLTWSDLAISLITTVTVCRERYCRDIWFA</sequence>
<feature type="non-terminal residue" evidence="1">
    <location>
        <position position="1"/>
    </location>
</feature>
<reference evidence="1" key="1">
    <citation type="journal article" date="2016" name="Gigascience">
        <title>De novo construction of an expanded transcriptome assembly for the western tarnished plant bug, Lygus hesperus.</title>
        <authorList>
            <person name="Tassone E.E."/>
            <person name="Geib S.M."/>
            <person name="Hall B."/>
            <person name="Fabrick J.A."/>
            <person name="Brent C.S."/>
            <person name="Hull J.J."/>
        </authorList>
    </citation>
    <scope>NUCLEOTIDE SEQUENCE</scope>
</reference>